<keyword evidence="3" id="KW-1185">Reference proteome</keyword>
<dbReference type="InterPro" id="IPR028910">
    <property type="entry name" value="Tox-PL-2_dom"/>
</dbReference>
<evidence type="ECO:0000313" key="2">
    <source>
        <dbReference type="EMBL" id="PHX53697.1"/>
    </source>
</evidence>
<feature type="domain" description="Tox-PL-2" evidence="1">
    <location>
        <begin position="18"/>
        <end position="113"/>
    </location>
</feature>
<reference evidence="2" key="1">
    <citation type="submission" date="2017-10" db="EMBL/GenBank/DDBJ databases">
        <title>Draft genome sequence of the planktic cyanobacteria Tychonema bourrellyi isolated from alpine lentic freshwater.</title>
        <authorList>
            <person name="Tett A."/>
            <person name="Armanini F."/>
            <person name="Asnicar F."/>
            <person name="Boscaini A."/>
            <person name="Pasolli E."/>
            <person name="Zolfo M."/>
            <person name="Donati C."/>
            <person name="Salmaso N."/>
            <person name="Segata N."/>
        </authorList>
    </citation>
    <scope>NUCLEOTIDE SEQUENCE</scope>
    <source>
        <strain evidence="2">FEM_GT703</strain>
    </source>
</reference>
<dbReference type="EMBL" id="NXIB02000161">
    <property type="protein sequence ID" value="PHX53697.1"/>
    <property type="molecule type" value="Genomic_DNA"/>
</dbReference>
<proteinExistence type="predicted"/>
<dbReference type="Pfam" id="PF15643">
    <property type="entry name" value="Tox-PL-2"/>
    <property type="match status" value="1"/>
</dbReference>
<dbReference type="OrthoDB" id="464795at2"/>
<evidence type="ECO:0000313" key="3">
    <source>
        <dbReference type="Proteomes" id="UP000226442"/>
    </source>
</evidence>
<dbReference type="RefSeq" id="WP_096832107.1">
    <property type="nucleotide sequence ID" value="NZ_NXIB02000161.1"/>
</dbReference>
<sequence>MGSENSEPPESWTNEDIYREVSKIVSQFRLYQCYEAVQAVVEWLETRDRKGTILRIKTKYDEEDYILSQRLESQGITESITLNGQHYGIEVQGLVFDNLSVTGITREDWLNDFQSISGEFIITEFDSTTFNQNEGQSDESTL</sequence>
<name>A0A2G4EX21_9CYAN</name>
<protein>
    <recommendedName>
        <fullName evidence="1">Tox-PL-2 domain-containing protein</fullName>
    </recommendedName>
</protein>
<dbReference type="Proteomes" id="UP000226442">
    <property type="component" value="Unassembled WGS sequence"/>
</dbReference>
<dbReference type="AlphaFoldDB" id="A0A2G4EX21"/>
<accession>A0A2G4EX21</accession>
<comment type="caution">
    <text evidence="2">The sequence shown here is derived from an EMBL/GenBank/DDBJ whole genome shotgun (WGS) entry which is preliminary data.</text>
</comment>
<organism evidence="2 3">
    <name type="scientific">Tychonema bourrellyi FEM_GT703</name>
    <dbReference type="NCBI Taxonomy" id="2040638"/>
    <lineage>
        <taxon>Bacteria</taxon>
        <taxon>Bacillati</taxon>
        <taxon>Cyanobacteriota</taxon>
        <taxon>Cyanophyceae</taxon>
        <taxon>Oscillatoriophycideae</taxon>
        <taxon>Oscillatoriales</taxon>
        <taxon>Microcoleaceae</taxon>
        <taxon>Tychonema</taxon>
    </lineage>
</organism>
<evidence type="ECO:0000259" key="1">
    <source>
        <dbReference type="Pfam" id="PF15643"/>
    </source>
</evidence>
<gene>
    <name evidence="2" type="ORF">CP500_020045</name>
</gene>